<reference evidence="2 3" key="1">
    <citation type="submission" date="2024-05" db="EMBL/GenBank/DDBJ databases">
        <title>Haplotype-resolved chromosome-level genome assembly of Huyou (Citrus changshanensis).</title>
        <authorList>
            <person name="Miao C."/>
            <person name="Chen W."/>
            <person name="Wu Y."/>
            <person name="Wang L."/>
            <person name="Zhao S."/>
            <person name="Grierson D."/>
            <person name="Xu C."/>
            <person name="Chen K."/>
        </authorList>
    </citation>
    <scope>NUCLEOTIDE SEQUENCE [LARGE SCALE GENOMIC DNA]</scope>
    <source>
        <strain evidence="2">01-14</strain>
        <tissue evidence="2">Leaf</tissue>
    </source>
</reference>
<name>A0AAP0M7H6_9ROSI</name>
<dbReference type="InterPro" id="IPR037191">
    <property type="entry name" value="VPS9_dom_sf"/>
</dbReference>
<protein>
    <recommendedName>
        <fullName evidence="1">VPS9 domain-containing protein</fullName>
    </recommendedName>
</protein>
<evidence type="ECO:0000259" key="1">
    <source>
        <dbReference type="PROSITE" id="PS51205"/>
    </source>
</evidence>
<dbReference type="AlphaFoldDB" id="A0AAP0M7H6"/>
<keyword evidence="3" id="KW-1185">Reference proteome</keyword>
<proteinExistence type="predicted"/>
<accession>A0AAP0M7H6</accession>
<dbReference type="PROSITE" id="PS51205">
    <property type="entry name" value="VPS9"/>
    <property type="match status" value="1"/>
</dbReference>
<comment type="caution">
    <text evidence="2">The sequence shown here is derived from an EMBL/GenBank/DDBJ whole genome shotgun (WGS) entry which is preliminary data.</text>
</comment>
<dbReference type="InterPro" id="IPR003123">
    <property type="entry name" value="VPS9"/>
</dbReference>
<dbReference type="Gene3D" id="1.20.1050.80">
    <property type="entry name" value="VPS9 domain"/>
    <property type="match status" value="1"/>
</dbReference>
<gene>
    <name evidence="2" type="ORF">WN944_015425</name>
</gene>
<dbReference type="SUPFAM" id="SSF109993">
    <property type="entry name" value="VPS9 domain"/>
    <property type="match status" value="1"/>
</dbReference>
<evidence type="ECO:0000313" key="2">
    <source>
        <dbReference type="EMBL" id="KAK9200228.1"/>
    </source>
</evidence>
<dbReference type="EMBL" id="JBCGBO010000005">
    <property type="protein sequence ID" value="KAK9200228.1"/>
    <property type="molecule type" value="Genomic_DNA"/>
</dbReference>
<evidence type="ECO:0000313" key="3">
    <source>
        <dbReference type="Proteomes" id="UP001428341"/>
    </source>
</evidence>
<sequence length="110" mass="12290">MLVSEAAYYFTNLVSAKTFILDLNAKSLSMEETEFEKRIKVVGTDTTGDVEKLLSVCKDVVRKYTNLCRAARHVSMAKTVAPIPHFEGNNISFKQPAIRTSASTDSKREE</sequence>
<feature type="domain" description="VPS9" evidence="1">
    <location>
        <begin position="1"/>
        <end position="29"/>
    </location>
</feature>
<dbReference type="Proteomes" id="UP001428341">
    <property type="component" value="Unassembled WGS sequence"/>
</dbReference>
<organism evidence="2 3">
    <name type="scientific">Citrus x changshan-huyou</name>
    <dbReference type="NCBI Taxonomy" id="2935761"/>
    <lineage>
        <taxon>Eukaryota</taxon>
        <taxon>Viridiplantae</taxon>
        <taxon>Streptophyta</taxon>
        <taxon>Embryophyta</taxon>
        <taxon>Tracheophyta</taxon>
        <taxon>Spermatophyta</taxon>
        <taxon>Magnoliopsida</taxon>
        <taxon>eudicotyledons</taxon>
        <taxon>Gunneridae</taxon>
        <taxon>Pentapetalae</taxon>
        <taxon>rosids</taxon>
        <taxon>malvids</taxon>
        <taxon>Sapindales</taxon>
        <taxon>Rutaceae</taxon>
        <taxon>Aurantioideae</taxon>
        <taxon>Citrus</taxon>
    </lineage>
</organism>